<accession>A0A0E9TFE9</accession>
<proteinExistence type="predicted"/>
<reference evidence="1" key="1">
    <citation type="submission" date="2014-11" db="EMBL/GenBank/DDBJ databases">
        <authorList>
            <person name="Amaro Gonzalez C."/>
        </authorList>
    </citation>
    <scope>NUCLEOTIDE SEQUENCE</scope>
</reference>
<dbReference type="AlphaFoldDB" id="A0A0E9TFE9"/>
<sequence length="19" mass="2128">MGISVLKRHSFSECSGLYI</sequence>
<evidence type="ECO:0000313" key="1">
    <source>
        <dbReference type="EMBL" id="JAH52379.1"/>
    </source>
</evidence>
<dbReference type="EMBL" id="GBXM01056198">
    <property type="protein sequence ID" value="JAH52379.1"/>
    <property type="molecule type" value="Transcribed_RNA"/>
</dbReference>
<name>A0A0E9TFE9_ANGAN</name>
<organism evidence="1">
    <name type="scientific">Anguilla anguilla</name>
    <name type="common">European freshwater eel</name>
    <name type="synonym">Muraena anguilla</name>
    <dbReference type="NCBI Taxonomy" id="7936"/>
    <lineage>
        <taxon>Eukaryota</taxon>
        <taxon>Metazoa</taxon>
        <taxon>Chordata</taxon>
        <taxon>Craniata</taxon>
        <taxon>Vertebrata</taxon>
        <taxon>Euteleostomi</taxon>
        <taxon>Actinopterygii</taxon>
        <taxon>Neopterygii</taxon>
        <taxon>Teleostei</taxon>
        <taxon>Anguilliformes</taxon>
        <taxon>Anguillidae</taxon>
        <taxon>Anguilla</taxon>
    </lineage>
</organism>
<protein>
    <submittedName>
        <fullName evidence="1">Uncharacterized protein</fullName>
    </submittedName>
</protein>
<reference evidence="1" key="2">
    <citation type="journal article" date="2015" name="Fish Shellfish Immunol.">
        <title>Early steps in the European eel (Anguilla anguilla)-Vibrio vulnificus interaction in the gills: Role of the RtxA13 toxin.</title>
        <authorList>
            <person name="Callol A."/>
            <person name="Pajuelo D."/>
            <person name="Ebbesson L."/>
            <person name="Teles M."/>
            <person name="MacKenzie S."/>
            <person name="Amaro C."/>
        </authorList>
    </citation>
    <scope>NUCLEOTIDE SEQUENCE</scope>
</reference>